<name>A0A432ZYM1_9FUNG</name>
<evidence type="ECO:0000256" key="1">
    <source>
        <dbReference type="ARBA" id="ARBA00003019"/>
    </source>
</evidence>
<evidence type="ECO:0000256" key="10">
    <source>
        <dbReference type="ARBA" id="ARBA00030646"/>
    </source>
</evidence>
<feature type="transmembrane region" description="Helical" evidence="12">
    <location>
        <begin position="203"/>
        <end position="223"/>
    </location>
</feature>
<dbReference type="EMBL" id="RBNI01030287">
    <property type="protein sequence ID" value="RUO95413.1"/>
    <property type="molecule type" value="Genomic_DNA"/>
</dbReference>
<reference evidence="13 14" key="1">
    <citation type="journal article" date="2018" name="New Phytol.">
        <title>Phylogenomics of Endogonaceae and evolution of mycorrhizas within Mucoromycota.</title>
        <authorList>
            <person name="Chang Y."/>
            <person name="Desiro A."/>
            <person name="Na H."/>
            <person name="Sandor L."/>
            <person name="Lipzen A."/>
            <person name="Clum A."/>
            <person name="Barry K."/>
            <person name="Grigoriev I.V."/>
            <person name="Martin F.M."/>
            <person name="Stajich J.E."/>
            <person name="Smith M.E."/>
            <person name="Bonito G."/>
            <person name="Spatafora J.W."/>
        </authorList>
    </citation>
    <scope>NUCLEOTIDE SEQUENCE [LARGE SCALE GENOMIC DNA]</scope>
    <source>
        <strain evidence="13 14">GMNB39</strain>
    </source>
</reference>
<comment type="caution">
    <text evidence="13">The sequence shown here is derived from an EMBL/GenBank/DDBJ whole genome shotgun (WGS) entry which is preliminary data.</text>
</comment>
<accession>A0A432ZYM1</accession>
<feature type="non-terminal residue" evidence="13">
    <location>
        <position position="1"/>
    </location>
</feature>
<evidence type="ECO:0000256" key="5">
    <source>
        <dbReference type="ARBA" id="ARBA00022475"/>
    </source>
</evidence>
<evidence type="ECO:0000256" key="7">
    <source>
        <dbReference type="ARBA" id="ARBA00022989"/>
    </source>
</evidence>
<dbReference type="InterPro" id="IPR008509">
    <property type="entry name" value="MOT2/MFSD5"/>
</dbReference>
<evidence type="ECO:0000256" key="8">
    <source>
        <dbReference type="ARBA" id="ARBA00023065"/>
    </source>
</evidence>
<dbReference type="PANTHER" id="PTHR23516">
    <property type="entry name" value="SAM (S-ADENOSYL METHIONINE) TRANSPORTER"/>
    <property type="match status" value="1"/>
</dbReference>
<dbReference type="GO" id="GO:0015098">
    <property type="term" value="F:molybdate ion transmembrane transporter activity"/>
    <property type="evidence" value="ECO:0007669"/>
    <property type="project" value="InterPro"/>
</dbReference>
<evidence type="ECO:0000256" key="9">
    <source>
        <dbReference type="ARBA" id="ARBA00023136"/>
    </source>
</evidence>
<evidence type="ECO:0000256" key="12">
    <source>
        <dbReference type="SAM" id="Phobius"/>
    </source>
</evidence>
<dbReference type="AlphaFoldDB" id="A0A432ZYM1"/>
<evidence type="ECO:0000256" key="2">
    <source>
        <dbReference type="ARBA" id="ARBA00004651"/>
    </source>
</evidence>
<dbReference type="InterPro" id="IPR036259">
    <property type="entry name" value="MFS_trans_sf"/>
</dbReference>
<evidence type="ECO:0000256" key="4">
    <source>
        <dbReference type="ARBA" id="ARBA00022448"/>
    </source>
</evidence>
<dbReference type="OrthoDB" id="263957at2759"/>
<feature type="transmembrane region" description="Helical" evidence="12">
    <location>
        <begin position="145"/>
        <end position="162"/>
    </location>
</feature>
<dbReference type="PANTHER" id="PTHR23516:SF1">
    <property type="entry name" value="MOLYBDATE-ANION TRANSPORTER"/>
    <property type="match status" value="1"/>
</dbReference>
<organism evidence="13 14">
    <name type="scientific">Jimgerdemannia flammicorona</name>
    <dbReference type="NCBI Taxonomy" id="994334"/>
    <lineage>
        <taxon>Eukaryota</taxon>
        <taxon>Fungi</taxon>
        <taxon>Fungi incertae sedis</taxon>
        <taxon>Mucoromycota</taxon>
        <taxon>Mucoromycotina</taxon>
        <taxon>Endogonomycetes</taxon>
        <taxon>Endogonales</taxon>
        <taxon>Endogonaceae</taxon>
        <taxon>Jimgerdemannia</taxon>
    </lineage>
</organism>
<evidence type="ECO:0000256" key="6">
    <source>
        <dbReference type="ARBA" id="ARBA00022692"/>
    </source>
</evidence>
<keyword evidence="14" id="KW-1185">Reference proteome</keyword>
<keyword evidence="9 12" id="KW-0472">Membrane</keyword>
<dbReference type="GO" id="GO:0005886">
    <property type="term" value="C:plasma membrane"/>
    <property type="evidence" value="ECO:0007669"/>
    <property type="project" value="UniProtKB-SubCell"/>
</dbReference>
<comment type="function">
    <text evidence="1">Mediates high-affinity intracellular uptake of the rare oligo-element molybdenum.</text>
</comment>
<feature type="non-terminal residue" evidence="13">
    <location>
        <position position="238"/>
    </location>
</feature>
<feature type="transmembrane region" description="Helical" evidence="12">
    <location>
        <begin position="111"/>
        <end position="133"/>
    </location>
</feature>
<comment type="subcellular location">
    <subcellularLocation>
        <location evidence="2">Cell membrane</location>
        <topology evidence="2">Multi-pass membrane protein</topology>
    </subcellularLocation>
</comment>
<dbReference type="GO" id="GO:0006811">
    <property type="term" value="P:monoatomic ion transport"/>
    <property type="evidence" value="ECO:0007669"/>
    <property type="project" value="UniProtKB-KW"/>
</dbReference>
<evidence type="ECO:0000256" key="3">
    <source>
        <dbReference type="ARBA" id="ARBA00021242"/>
    </source>
</evidence>
<keyword evidence="8" id="KW-0406">Ion transport</keyword>
<dbReference type="Pfam" id="PF05631">
    <property type="entry name" value="MFS_5"/>
    <property type="match status" value="1"/>
</dbReference>
<evidence type="ECO:0000256" key="11">
    <source>
        <dbReference type="ARBA" id="ARBA00032555"/>
    </source>
</evidence>
<keyword evidence="7 12" id="KW-1133">Transmembrane helix</keyword>
<evidence type="ECO:0000313" key="14">
    <source>
        <dbReference type="Proteomes" id="UP000268093"/>
    </source>
</evidence>
<sequence>FPATLLSITFSTAVFFNGLVAIFSGIIANKAVELGGYKAPFVTSIGFLALAAGVMSSAWSENYGDDTNILALGTAQTLFESSMYVFVLLYTPALENSLPEFDEDDESTISLGYLFSTLMLAVMLGSASFRFLVETVRRKWKEDKILVTALGIAGVAFWGVALKKNSTRALLICYHLFEFTTGLYFPSIASLRAEAIPEASRAAVMALLRVPMNVVVCAILWQASLLLEYVHGYNFRIL</sequence>
<feature type="transmembrane region" description="Helical" evidence="12">
    <location>
        <begin position="5"/>
        <end position="27"/>
    </location>
</feature>
<gene>
    <name evidence="13" type="ORF">BC936DRAFT_144110</name>
</gene>
<feature type="transmembrane region" description="Helical" evidence="12">
    <location>
        <begin position="168"/>
        <end position="191"/>
    </location>
</feature>
<keyword evidence="5" id="KW-1003">Cell membrane</keyword>
<feature type="transmembrane region" description="Helical" evidence="12">
    <location>
        <begin position="39"/>
        <end position="57"/>
    </location>
</feature>
<proteinExistence type="predicted"/>
<keyword evidence="4" id="KW-0813">Transport</keyword>
<keyword evidence="6 12" id="KW-0812">Transmembrane</keyword>
<protein>
    <recommendedName>
        <fullName evidence="3">Molybdate-anion transporter</fullName>
    </recommendedName>
    <alternativeName>
        <fullName evidence="10">Major facilitator superfamily domain-containing protein 5</fullName>
    </alternativeName>
    <alternativeName>
        <fullName evidence="11">Molybdate transporter 2 homolog</fullName>
    </alternativeName>
</protein>
<dbReference type="SUPFAM" id="SSF103473">
    <property type="entry name" value="MFS general substrate transporter"/>
    <property type="match status" value="1"/>
</dbReference>
<evidence type="ECO:0000313" key="13">
    <source>
        <dbReference type="EMBL" id="RUO95413.1"/>
    </source>
</evidence>
<dbReference type="Gene3D" id="1.20.1250.20">
    <property type="entry name" value="MFS general substrate transporter like domains"/>
    <property type="match status" value="1"/>
</dbReference>
<dbReference type="Proteomes" id="UP000268093">
    <property type="component" value="Unassembled WGS sequence"/>
</dbReference>